<accession>A0AA39PML3</accession>
<protein>
    <submittedName>
        <fullName evidence="1">Uncharacterized protein</fullName>
    </submittedName>
</protein>
<evidence type="ECO:0000313" key="2">
    <source>
        <dbReference type="Proteomes" id="UP001175228"/>
    </source>
</evidence>
<proteinExistence type="predicted"/>
<name>A0AA39PML3_9AGAR</name>
<dbReference type="AlphaFoldDB" id="A0AA39PML3"/>
<dbReference type="EMBL" id="JAUEPU010000047">
    <property type="protein sequence ID" value="KAK0486620.1"/>
    <property type="molecule type" value="Genomic_DNA"/>
</dbReference>
<gene>
    <name evidence="1" type="ORF">EDD18DRAFT_1360625</name>
</gene>
<sequence length="101" mass="11885">MVTTRPTTLGSSDYRRRDWWLPIYALFTSFIIVRFEPDLPVHAHPLRDLNYREASACISWVSPRPTILLKEHLRKFDTLLMNNDGGFCTVLRSQWHSPAKR</sequence>
<organism evidence="1 2">
    <name type="scientific">Armillaria luteobubalina</name>
    <dbReference type="NCBI Taxonomy" id="153913"/>
    <lineage>
        <taxon>Eukaryota</taxon>
        <taxon>Fungi</taxon>
        <taxon>Dikarya</taxon>
        <taxon>Basidiomycota</taxon>
        <taxon>Agaricomycotina</taxon>
        <taxon>Agaricomycetes</taxon>
        <taxon>Agaricomycetidae</taxon>
        <taxon>Agaricales</taxon>
        <taxon>Marasmiineae</taxon>
        <taxon>Physalacriaceae</taxon>
        <taxon>Armillaria</taxon>
    </lineage>
</organism>
<keyword evidence="2" id="KW-1185">Reference proteome</keyword>
<evidence type="ECO:0000313" key="1">
    <source>
        <dbReference type="EMBL" id="KAK0486620.1"/>
    </source>
</evidence>
<comment type="caution">
    <text evidence="1">The sequence shown here is derived from an EMBL/GenBank/DDBJ whole genome shotgun (WGS) entry which is preliminary data.</text>
</comment>
<dbReference type="Proteomes" id="UP001175228">
    <property type="component" value="Unassembled WGS sequence"/>
</dbReference>
<reference evidence="1" key="1">
    <citation type="submission" date="2023-06" db="EMBL/GenBank/DDBJ databases">
        <authorList>
            <consortium name="Lawrence Berkeley National Laboratory"/>
            <person name="Ahrendt S."/>
            <person name="Sahu N."/>
            <person name="Indic B."/>
            <person name="Wong-Bajracharya J."/>
            <person name="Merenyi Z."/>
            <person name="Ke H.-M."/>
            <person name="Monk M."/>
            <person name="Kocsube S."/>
            <person name="Drula E."/>
            <person name="Lipzen A."/>
            <person name="Balint B."/>
            <person name="Henrissat B."/>
            <person name="Andreopoulos B."/>
            <person name="Martin F.M."/>
            <person name="Harder C.B."/>
            <person name="Rigling D."/>
            <person name="Ford K.L."/>
            <person name="Foster G.D."/>
            <person name="Pangilinan J."/>
            <person name="Papanicolaou A."/>
            <person name="Barry K."/>
            <person name="LaButti K."/>
            <person name="Viragh M."/>
            <person name="Koriabine M."/>
            <person name="Yan M."/>
            <person name="Riley R."/>
            <person name="Champramary S."/>
            <person name="Plett K.L."/>
            <person name="Tsai I.J."/>
            <person name="Slot J."/>
            <person name="Sipos G."/>
            <person name="Plett J."/>
            <person name="Nagy L.G."/>
            <person name="Grigoriev I.V."/>
        </authorList>
    </citation>
    <scope>NUCLEOTIDE SEQUENCE</scope>
    <source>
        <strain evidence="1">HWK02</strain>
    </source>
</reference>